<dbReference type="EMBL" id="BPLR01007996">
    <property type="protein sequence ID" value="GIY21295.1"/>
    <property type="molecule type" value="Genomic_DNA"/>
</dbReference>
<evidence type="ECO:0000313" key="1">
    <source>
        <dbReference type="EMBL" id="GIY21295.1"/>
    </source>
</evidence>
<accession>A0AAV4RIN4</accession>
<protein>
    <submittedName>
        <fullName evidence="1">Uncharacterized protein</fullName>
    </submittedName>
</protein>
<sequence length="86" mass="9838">MPTINKKKKSMDKVIKFTHLIFTTQDTAFPFAVHHFPYLPLTSPQIPVMLGIQGVNPRLSEYSVSFIYRGRKISSVLEVQQSKLES</sequence>
<comment type="caution">
    <text evidence="1">The sequence shown here is derived from an EMBL/GenBank/DDBJ whole genome shotgun (WGS) entry which is preliminary data.</text>
</comment>
<dbReference type="Proteomes" id="UP001054945">
    <property type="component" value="Unassembled WGS sequence"/>
</dbReference>
<gene>
    <name evidence="1" type="ORF">CEXT_287831</name>
</gene>
<reference evidence="1 2" key="1">
    <citation type="submission" date="2021-06" db="EMBL/GenBank/DDBJ databases">
        <title>Caerostris extrusa draft genome.</title>
        <authorList>
            <person name="Kono N."/>
            <person name="Arakawa K."/>
        </authorList>
    </citation>
    <scope>NUCLEOTIDE SEQUENCE [LARGE SCALE GENOMIC DNA]</scope>
</reference>
<proteinExistence type="predicted"/>
<dbReference type="AlphaFoldDB" id="A0AAV4RIN4"/>
<evidence type="ECO:0000313" key="2">
    <source>
        <dbReference type="Proteomes" id="UP001054945"/>
    </source>
</evidence>
<keyword evidence="2" id="KW-1185">Reference proteome</keyword>
<organism evidence="1 2">
    <name type="scientific">Caerostris extrusa</name>
    <name type="common">Bark spider</name>
    <name type="synonym">Caerostris bankana</name>
    <dbReference type="NCBI Taxonomy" id="172846"/>
    <lineage>
        <taxon>Eukaryota</taxon>
        <taxon>Metazoa</taxon>
        <taxon>Ecdysozoa</taxon>
        <taxon>Arthropoda</taxon>
        <taxon>Chelicerata</taxon>
        <taxon>Arachnida</taxon>
        <taxon>Araneae</taxon>
        <taxon>Araneomorphae</taxon>
        <taxon>Entelegynae</taxon>
        <taxon>Araneoidea</taxon>
        <taxon>Araneidae</taxon>
        <taxon>Caerostris</taxon>
    </lineage>
</organism>
<name>A0AAV4RIN4_CAEEX</name>